<dbReference type="AlphaFoldDB" id="A0A6J8EZC7"/>
<feature type="compositionally biased region" description="Basic residues" evidence="1">
    <location>
        <begin position="481"/>
        <end position="490"/>
    </location>
</feature>
<feature type="compositionally biased region" description="Basic and acidic residues" evidence="1">
    <location>
        <begin position="523"/>
        <end position="538"/>
    </location>
</feature>
<name>A0A6J8EZC7_MYTCO</name>
<dbReference type="InterPro" id="IPR001299">
    <property type="entry name" value="Ependymin"/>
</dbReference>
<reference evidence="3 4" key="1">
    <citation type="submission" date="2020-06" db="EMBL/GenBank/DDBJ databases">
        <authorList>
            <person name="Li R."/>
            <person name="Bekaert M."/>
        </authorList>
    </citation>
    <scope>NUCLEOTIDE SEQUENCE [LARGE SCALE GENOMIC DNA]</scope>
    <source>
        <strain evidence="4">wild</strain>
    </source>
</reference>
<organism evidence="3 4">
    <name type="scientific">Mytilus coruscus</name>
    <name type="common">Sea mussel</name>
    <dbReference type="NCBI Taxonomy" id="42192"/>
    <lineage>
        <taxon>Eukaryota</taxon>
        <taxon>Metazoa</taxon>
        <taxon>Spiralia</taxon>
        <taxon>Lophotrochozoa</taxon>
        <taxon>Mollusca</taxon>
        <taxon>Bivalvia</taxon>
        <taxon>Autobranchia</taxon>
        <taxon>Pteriomorphia</taxon>
        <taxon>Mytilida</taxon>
        <taxon>Mytiloidea</taxon>
        <taxon>Mytilidae</taxon>
        <taxon>Mytilinae</taxon>
        <taxon>Mytilus</taxon>
    </lineage>
</organism>
<dbReference type="EMBL" id="CACVKT020010330">
    <property type="protein sequence ID" value="CAC5425847.1"/>
    <property type="molecule type" value="Genomic_DNA"/>
</dbReference>
<dbReference type="GO" id="GO:0005509">
    <property type="term" value="F:calcium ion binding"/>
    <property type="evidence" value="ECO:0007669"/>
    <property type="project" value="InterPro"/>
</dbReference>
<keyword evidence="4" id="KW-1185">Reference proteome</keyword>
<feature type="region of interest" description="Disordered" evidence="1">
    <location>
        <begin position="467"/>
        <end position="538"/>
    </location>
</feature>
<dbReference type="GO" id="GO:0005576">
    <property type="term" value="C:extracellular region"/>
    <property type="evidence" value="ECO:0007669"/>
    <property type="project" value="InterPro"/>
</dbReference>
<evidence type="ECO:0000313" key="4">
    <source>
        <dbReference type="Proteomes" id="UP000507470"/>
    </source>
</evidence>
<dbReference type="PANTHER" id="PTHR10697:SF13">
    <property type="entry name" value="RICIN B LECTIN DOMAIN-CONTAINING PROTEIN"/>
    <property type="match status" value="1"/>
</dbReference>
<feature type="signal peptide" evidence="2">
    <location>
        <begin position="1"/>
        <end position="16"/>
    </location>
</feature>
<gene>
    <name evidence="3" type="ORF">MCOR_57631</name>
</gene>
<dbReference type="Pfam" id="PF00811">
    <property type="entry name" value="Ependymin"/>
    <property type="match status" value="1"/>
</dbReference>
<evidence type="ECO:0000313" key="3">
    <source>
        <dbReference type="EMBL" id="CAC5425847.1"/>
    </source>
</evidence>
<dbReference type="Proteomes" id="UP000507470">
    <property type="component" value="Unassembled WGS sequence"/>
</dbReference>
<feature type="compositionally biased region" description="Polar residues" evidence="1">
    <location>
        <begin position="509"/>
        <end position="522"/>
    </location>
</feature>
<feature type="region of interest" description="Disordered" evidence="1">
    <location>
        <begin position="360"/>
        <end position="384"/>
    </location>
</feature>
<feature type="chain" id="PRO_5026701668" evidence="2">
    <location>
        <begin position="17"/>
        <end position="538"/>
    </location>
</feature>
<dbReference type="PANTHER" id="PTHR10697">
    <property type="entry name" value="MAMMALIAN EPENDYMIN-RELATED PROTEIN 1"/>
    <property type="match status" value="1"/>
</dbReference>
<evidence type="ECO:0000256" key="1">
    <source>
        <dbReference type="SAM" id="MobiDB-lite"/>
    </source>
</evidence>
<dbReference type="GO" id="GO:0005764">
    <property type="term" value="C:lysosome"/>
    <property type="evidence" value="ECO:0007669"/>
    <property type="project" value="TreeGrafter"/>
</dbReference>
<proteinExistence type="predicted"/>
<protein>
    <submittedName>
        <fullName evidence="3">Uncharacterized protein</fullName>
    </submittedName>
</protein>
<accession>A0A6J8EZC7</accession>
<dbReference type="GO" id="GO:0007160">
    <property type="term" value="P:cell-matrix adhesion"/>
    <property type="evidence" value="ECO:0007669"/>
    <property type="project" value="InterPro"/>
</dbReference>
<evidence type="ECO:0000256" key="2">
    <source>
        <dbReference type="SAM" id="SignalP"/>
    </source>
</evidence>
<dbReference type="OrthoDB" id="10001248at2759"/>
<sequence length="538" mass="60229">MFRYTALIVLPAIVWSCCPPSKWEGTEYIALGSTDGKGQGHYTEIEQNVTVDTDMRRVFITQQLAMDGQGMEQKILQDYGSGEQYVTTTKDGMEVSCMRMPINSIEPGCIPKNHTKIVQSYFGAGSLKVMATMYKFYMGQNVIYATMSDDGCIPLAYEASGATEDGGGYQMTVEFFGITPGVASTSVFQTPKNCDKNILDPSIVPGVGSCLKLFIIVGETFKNYPYDPENNIVSPVRTSDTWIIICKQVLTSSIEMERKSDEALHCCKIPIFNGQLTSWEDGPNYLPFSKKYLRSFDLFSSNGKTADITPEGNEDTTSLTFRSRTNSFPQTAKTRNNKQHAISEEVNRLGLTAESVYDDKKSEINKNESNLDENSDSRFSTGYTGKKNAQEIKNDNIERKLSEYGHFDILDINNIAAIPFKSSTSTALQKAKDCNRYQDTLGLFWMNDDSLSLSSTEMMDGEVNTWSAESGWSSDPGDRQKIKHKKRLSKKSAQSQIAGERSNVEDTKSIQVQPENEQSTIDIQKRTHIENKTFFKHN</sequence>
<keyword evidence="2" id="KW-0732">Signal</keyword>